<evidence type="ECO:0000313" key="11">
    <source>
        <dbReference type="Proteomes" id="UP000185192"/>
    </source>
</evidence>
<dbReference type="GO" id="GO:0007059">
    <property type="term" value="P:chromosome segregation"/>
    <property type="evidence" value="ECO:0007669"/>
    <property type="project" value="UniProtKB-UniRule"/>
</dbReference>
<dbReference type="RefSeq" id="WP_074206138.1">
    <property type="nucleotide sequence ID" value="NZ_FSQW01000002.1"/>
</dbReference>
<comment type="function">
    <text evidence="7">Required for chromosome condensation and partitioning.</text>
</comment>
<gene>
    <name evidence="7" type="primary">smc</name>
    <name evidence="10" type="ORF">SAMN02745824_3242</name>
</gene>
<dbReference type="Gene3D" id="3.40.50.300">
    <property type="entry name" value="P-loop containing nucleotide triphosphate hydrolases"/>
    <property type="match status" value="2"/>
</dbReference>
<evidence type="ECO:0000256" key="5">
    <source>
        <dbReference type="ARBA" id="ARBA00023054"/>
    </source>
</evidence>
<accession>A0A1N6HE29</accession>
<reference evidence="11" key="1">
    <citation type="submission" date="2016-11" db="EMBL/GenBank/DDBJ databases">
        <authorList>
            <person name="Varghese N."/>
            <person name="Submissions S."/>
        </authorList>
    </citation>
    <scope>NUCLEOTIDE SEQUENCE [LARGE SCALE GENOMIC DNA]</scope>
    <source>
        <strain evidence="11">DSM 22363</strain>
    </source>
</reference>
<feature type="region of interest" description="Disordered" evidence="8">
    <location>
        <begin position="429"/>
        <end position="457"/>
    </location>
</feature>
<comment type="similarity">
    <text evidence="7">Belongs to the SMC family.</text>
</comment>
<dbReference type="FunFam" id="3.40.50.300:FF:000901">
    <property type="entry name" value="Chromosome partition protein Smc"/>
    <property type="match status" value="1"/>
</dbReference>
<dbReference type="GO" id="GO:0030261">
    <property type="term" value="P:chromosome condensation"/>
    <property type="evidence" value="ECO:0007669"/>
    <property type="project" value="InterPro"/>
</dbReference>
<feature type="region of interest" description="Disordered" evidence="8">
    <location>
        <begin position="361"/>
        <end position="383"/>
    </location>
</feature>
<proteinExistence type="inferred from homology"/>
<feature type="region of interest" description="Disordered" evidence="8">
    <location>
        <begin position="709"/>
        <end position="738"/>
    </location>
</feature>
<dbReference type="GO" id="GO:0007062">
    <property type="term" value="P:sister chromatid cohesion"/>
    <property type="evidence" value="ECO:0007669"/>
    <property type="project" value="InterPro"/>
</dbReference>
<feature type="compositionally biased region" description="Basic and acidic residues" evidence="8">
    <location>
        <begin position="873"/>
        <end position="891"/>
    </location>
</feature>
<dbReference type="GO" id="GO:0006260">
    <property type="term" value="P:DNA replication"/>
    <property type="evidence" value="ECO:0007669"/>
    <property type="project" value="UniProtKB-UniRule"/>
</dbReference>
<feature type="compositionally biased region" description="Basic and acidic residues" evidence="8">
    <location>
        <begin position="362"/>
        <end position="380"/>
    </location>
</feature>
<evidence type="ECO:0000256" key="6">
    <source>
        <dbReference type="ARBA" id="ARBA00023125"/>
    </source>
</evidence>
<dbReference type="SUPFAM" id="SSF52540">
    <property type="entry name" value="P-loop containing nucleoside triphosphate hydrolases"/>
    <property type="match status" value="1"/>
</dbReference>
<evidence type="ECO:0000256" key="1">
    <source>
        <dbReference type="ARBA" id="ARBA00004496"/>
    </source>
</evidence>
<dbReference type="STRING" id="1123272.SAMN02745824_3242"/>
<keyword evidence="4 7" id="KW-0067">ATP-binding</keyword>
<dbReference type="NCBIfam" id="TIGR02168">
    <property type="entry name" value="SMC_prok_B"/>
    <property type="match status" value="1"/>
</dbReference>
<dbReference type="OrthoDB" id="9808768at2"/>
<comment type="subunit">
    <text evidence="7">Homodimer.</text>
</comment>
<dbReference type="GO" id="GO:0003677">
    <property type="term" value="F:DNA binding"/>
    <property type="evidence" value="ECO:0007669"/>
    <property type="project" value="UniProtKB-UniRule"/>
</dbReference>
<dbReference type="InterPro" id="IPR011890">
    <property type="entry name" value="SMC_prok"/>
</dbReference>
<comment type="subcellular location">
    <subcellularLocation>
        <location evidence="1 7">Cytoplasm</location>
    </subcellularLocation>
</comment>
<dbReference type="AlphaFoldDB" id="A0A1N6HE29"/>
<organism evidence="10 11">
    <name type="scientific">Parasphingorhabdus marina DSM 22363</name>
    <dbReference type="NCBI Taxonomy" id="1123272"/>
    <lineage>
        <taxon>Bacteria</taxon>
        <taxon>Pseudomonadati</taxon>
        <taxon>Pseudomonadota</taxon>
        <taxon>Alphaproteobacteria</taxon>
        <taxon>Sphingomonadales</taxon>
        <taxon>Sphingomonadaceae</taxon>
        <taxon>Parasphingorhabdus</taxon>
    </lineage>
</organism>
<evidence type="ECO:0000256" key="4">
    <source>
        <dbReference type="ARBA" id="ARBA00022840"/>
    </source>
</evidence>
<evidence type="ECO:0000313" key="10">
    <source>
        <dbReference type="EMBL" id="SIO17865.1"/>
    </source>
</evidence>
<feature type="compositionally biased region" description="Low complexity" evidence="8">
    <location>
        <begin position="711"/>
        <end position="723"/>
    </location>
</feature>
<keyword evidence="11" id="KW-1185">Reference proteome</keyword>
<name>A0A1N6HE29_9SPHN</name>
<feature type="coiled-coil region" evidence="7">
    <location>
        <begin position="172"/>
        <end position="276"/>
    </location>
</feature>
<feature type="binding site" evidence="7">
    <location>
        <begin position="32"/>
        <end position="39"/>
    </location>
    <ligand>
        <name>ATP</name>
        <dbReference type="ChEBI" id="CHEBI:30616"/>
    </ligand>
</feature>
<evidence type="ECO:0000256" key="2">
    <source>
        <dbReference type="ARBA" id="ARBA00022490"/>
    </source>
</evidence>
<keyword evidence="3 7" id="KW-0547">Nucleotide-binding</keyword>
<sequence length="1146" mass="124763">MQIKKLKLSGFKSFVDPTELRIEKGLTGVVGPNGCGKSNLLEAIRWVMGESSPKSMRGGGMEDVIFAGTQDRPERQFAEVALHAERETDDVSSLHVGDNDSELEIVRRIERGAGSAYRANGTDVRAKDVALIFADAATGAHSPALVSQGKISNVISSKPTDRREMLEEAAGISGLHVRRKDAEQKLRAAERNLARLDDILGDMEQRASALRRQAKQAERYKKLSGQISTVEARLIYARWQEAAAAADAANAEAEAAEASVNSCQNAQQEAVKAQNDSARSLGLIRADLQKARDEASESGHRLVTLTNERDNLKSRLLDLESQARRIQEDNAREDQLTRDAMEALAQLEQDESRLAAQLTTLESERPDLEKQAEKAERAASESEVELAKAVAEEARIQAEIKVSDAALEAAQTRLDRLSAELDRLAAERAEMGDEEELQAALETAQSQRETAQTAAESGAAAITALEADRVAASEARDAAESSVASLKAELAGLQAEHAALDRELSRSESDHKAIDQIRAGQGYERALAAALGDDLLAAVGEDGDRFWAGSQGLASAGKAPSGCEILRDHVEAPEALHDRLAQIFVAESDDGQQLAVGQRLVTKAGALRRWDGFVARDDGNASAERLVRANRHAELERLLAPATDKVAEAETILVQQQQTLSATEEQLSAAREARRTAEDQLRQTLRAVDQAEEALAWLQKRTASLSDREQALATDKAAAQAELESAEQERAGQPDGAAQEAARAALQNQRDAARDQVMSAQAALSALDQKLAQVKEQKAVASAQMRSWRDRSSEAATRMAEMTKRAAEIETEVEKLADRPRVINVQVEELQGQQDLLNAAVAEKDEALRQAELEQRDHEDRLNAASEALSQAREQRAGAKARAENQELRRVEMGRISGEKFECPPQMLPEKAEFDAETVGDAGLESAELERLTLSRERIGPVNLVAAEELAELETEWEQSTQESAELNEAINQLRGSIGSLNREGRQRLLAAFEEVDQHFQRLFTTLFDGGKAHLELVDSDDPLEAGLEIMAQPPGKKLTSLTLLSGGEQALTAVALIFGLFLTNPAPICVLDEVDAPLDDANIERFCDLLDKMVAETNTRYLIVTHNAVTMSRMHRLFGVTMIERGISQLVSVDLDAAEELIAAE</sequence>
<feature type="compositionally biased region" description="Low complexity" evidence="8">
    <location>
        <begin position="438"/>
        <end position="457"/>
    </location>
</feature>
<keyword evidence="6 7" id="KW-0238">DNA-binding</keyword>
<feature type="coiled-coil region" evidence="7">
    <location>
        <begin position="950"/>
        <end position="984"/>
    </location>
</feature>
<dbReference type="GO" id="GO:0005524">
    <property type="term" value="F:ATP binding"/>
    <property type="evidence" value="ECO:0007669"/>
    <property type="project" value="UniProtKB-UniRule"/>
</dbReference>
<evidence type="ECO:0000259" key="9">
    <source>
        <dbReference type="Pfam" id="PF02463"/>
    </source>
</evidence>
<dbReference type="InterPro" id="IPR024704">
    <property type="entry name" value="SMC"/>
</dbReference>
<dbReference type="InterPro" id="IPR003395">
    <property type="entry name" value="RecF/RecN/SMC_N"/>
</dbReference>
<evidence type="ECO:0000256" key="8">
    <source>
        <dbReference type="SAM" id="MobiDB-lite"/>
    </source>
</evidence>
<dbReference type="PIRSF" id="PIRSF005719">
    <property type="entry name" value="SMC"/>
    <property type="match status" value="1"/>
</dbReference>
<dbReference type="HAMAP" id="MF_01894">
    <property type="entry name" value="Smc_prok"/>
    <property type="match status" value="1"/>
</dbReference>
<keyword evidence="2 7" id="KW-0963">Cytoplasm</keyword>
<evidence type="ECO:0000256" key="7">
    <source>
        <dbReference type="HAMAP-Rule" id="MF_01894"/>
    </source>
</evidence>
<dbReference type="Pfam" id="PF02463">
    <property type="entry name" value="SMC_N"/>
    <property type="match status" value="1"/>
</dbReference>
<dbReference type="GO" id="GO:0016887">
    <property type="term" value="F:ATP hydrolysis activity"/>
    <property type="evidence" value="ECO:0007669"/>
    <property type="project" value="InterPro"/>
</dbReference>
<dbReference type="GO" id="GO:0005737">
    <property type="term" value="C:cytoplasm"/>
    <property type="evidence" value="ECO:0007669"/>
    <property type="project" value="UniProtKB-SubCell"/>
</dbReference>
<keyword evidence="5 7" id="KW-0175">Coiled coil</keyword>
<dbReference type="InterPro" id="IPR027417">
    <property type="entry name" value="P-loop_NTPase"/>
</dbReference>
<dbReference type="PANTHER" id="PTHR43977">
    <property type="entry name" value="STRUCTURAL MAINTENANCE OF CHROMOSOMES PROTEIN 3"/>
    <property type="match status" value="1"/>
</dbReference>
<comment type="domain">
    <text evidence="7">Contains large globular domains required for ATP hydrolysis at each terminus and a third globular domain forming a flexible hinge near the middle of the molecule. These domains are separated by coiled-coil structures.</text>
</comment>
<dbReference type="Proteomes" id="UP000185192">
    <property type="component" value="Unassembled WGS sequence"/>
</dbReference>
<protein>
    <recommendedName>
        <fullName evidence="7">Chromosome partition protein Smc</fullName>
    </recommendedName>
</protein>
<evidence type="ECO:0000256" key="3">
    <source>
        <dbReference type="ARBA" id="ARBA00022741"/>
    </source>
</evidence>
<feature type="domain" description="RecF/RecN/SMC N-terminal" evidence="9">
    <location>
        <begin position="3"/>
        <end position="1129"/>
    </location>
</feature>
<feature type="region of interest" description="Disordered" evidence="8">
    <location>
        <begin position="869"/>
        <end position="891"/>
    </location>
</feature>
<dbReference type="EMBL" id="FSQW01000002">
    <property type="protein sequence ID" value="SIO17865.1"/>
    <property type="molecule type" value="Genomic_DNA"/>
</dbReference>